<dbReference type="Proteomes" id="UP000799771">
    <property type="component" value="Unassembled WGS sequence"/>
</dbReference>
<evidence type="ECO:0000256" key="1">
    <source>
        <dbReference type="SAM" id="MobiDB-lite"/>
    </source>
</evidence>
<dbReference type="EMBL" id="ML977503">
    <property type="protein sequence ID" value="KAF2130772.1"/>
    <property type="molecule type" value="Genomic_DNA"/>
</dbReference>
<dbReference type="GeneID" id="54411814"/>
<reference evidence="2" key="1">
    <citation type="journal article" date="2020" name="Stud. Mycol.">
        <title>101 Dothideomycetes genomes: a test case for predicting lifestyles and emergence of pathogens.</title>
        <authorList>
            <person name="Haridas S."/>
            <person name="Albert R."/>
            <person name="Binder M."/>
            <person name="Bloem J."/>
            <person name="Labutti K."/>
            <person name="Salamov A."/>
            <person name="Andreopoulos B."/>
            <person name="Baker S."/>
            <person name="Barry K."/>
            <person name="Bills G."/>
            <person name="Bluhm B."/>
            <person name="Cannon C."/>
            <person name="Castanera R."/>
            <person name="Culley D."/>
            <person name="Daum C."/>
            <person name="Ezra D."/>
            <person name="Gonzalez J."/>
            <person name="Henrissat B."/>
            <person name="Kuo A."/>
            <person name="Liang C."/>
            <person name="Lipzen A."/>
            <person name="Lutzoni F."/>
            <person name="Magnuson J."/>
            <person name="Mondo S."/>
            <person name="Nolan M."/>
            <person name="Ohm R."/>
            <person name="Pangilinan J."/>
            <person name="Park H.-J."/>
            <person name="Ramirez L."/>
            <person name="Alfaro M."/>
            <person name="Sun H."/>
            <person name="Tritt A."/>
            <person name="Yoshinaga Y."/>
            <person name="Zwiers L.-H."/>
            <person name="Turgeon B."/>
            <person name="Goodwin S."/>
            <person name="Spatafora J."/>
            <person name="Crous P."/>
            <person name="Grigoriev I."/>
        </authorList>
    </citation>
    <scope>NUCLEOTIDE SEQUENCE</scope>
    <source>
        <strain evidence="2">CBS 119687</strain>
    </source>
</reference>
<name>A0A6A6AFM6_9PLEO</name>
<evidence type="ECO:0000313" key="2">
    <source>
        <dbReference type="EMBL" id="KAF2130772.1"/>
    </source>
</evidence>
<feature type="compositionally biased region" description="Gly residues" evidence="1">
    <location>
        <begin position="13"/>
        <end position="23"/>
    </location>
</feature>
<feature type="region of interest" description="Disordered" evidence="1">
    <location>
        <begin position="1"/>
        <end position="23"/>
    </location>
</feature>
<accession>A0A6A6AFM6</accession>
<organism evidence="2 3">
    <name type="scientific">Dothidotthia symphoricarpi CBS 119687</name>
    <dbReference type="NCBI Taxonomy" id="1392245"/>
    <lineage>
        <taxon>Eukaryota</taxon>
        <taxon>Fungi</taxon>
        <taxon>Dikarya</taxon>
        <taxon>Ascomycota</taxon>
        <taxon>Pezizomycotina</taxon>
        <taxon>Dothideomycetes</taxon>
        <taxon>Pleosporomycetidae</taxon>
        <taxon>Pleosporales</taxon>
        <taxon>Dothidotthiaceae</taxon>
        <taxon>Dothidotthia</taxon>
    </lineage>
</organism>
<keyword evidence="3" id="KW-1185">Reference proteome</keyword>
<sequence>MSANAQNPRPQGTPGGKATGASGGAYAKFECKNARREDHPRDYRWVDSADSLCAHCQCAPRQSR</sequence>
<evidence type="ECO:0000313" key="3">
    <source>
        <dbReference type="Proteomes" id="UP000799771"/>
    </source>
</evidence>
<dbReference type="AlphaFoldDB" id="A0A6A6AFM6"/>
<protein>
    <submittedName>
        <fullName evidence="2">Uncharacterized protein</fullName>
    </submittedName>
</protein>
<gene>
    <name evidence="2" type="ORF">P153DRAFT_395200</name>
</gene>
<feature type="compositionally biased region" description="Polar residues" evidence="1">
    <location>
        <begin position="1"/>
        <end position="10"/>
    </location>
</feature>
<proteinExistence type="predicted"/>
<dbReference type="RefSeq" id="XP_033525159.1">
    <property type="nucleotide sequence ID" value="XM_033671382.1"/>
</dbReference>